<evidence type="ECO:0000259" key="1">
    <source>
        <dbReference type="PROSITE" id="PS50191"/>
    </source>
</evidence>
<proteinExistence type="predicted"/>
<dbReference type="Proteomes" id="UP001642540">
    <property type="component" value="Unassembled WGS sequence"/>
</dbReference>
<accession>A0ABP1QFW5</accession>
<dbReference type="PANTHER" id="PTHR23324">
    <property type="entry name" value="SEC14 RELATED PROTEIN"/>
    <property type="match status" value="1"/>
</dbReference>
<dbReference type="CDD" id="cd00170">
    <property type="entry name" value="SEC14"/>
    <property type="match status" value="1"/>
</dbReference>
<dbReference type="SMART" id="SM00516">
    <property type="entry name" value="SEC14"/>
    <property type="match status" value="1"/>
</dbReference>
<sequence>MKLENWSDLASDYPATIDSYDKTGRPVGVIDLYHWDIRRAVLQGKGQRLLRYVINLTENITRQMYERQELGMNVTQVVVLANADGFNVIQHACPLCLPLYIQLVQIIENYYPQVLDELIIIDAPTTIQVVLETIRTFLSRANRDAIKVFGPNRSRWMEYLDNKISKEERRPAYGGTKLPSKY</sequence>
<keyword evidence="3" id="KW-1185">Reference proteome</keyword>
<dbReference type="SUPFAM" id="SSF52087">
    <property type="entry name" value="CRAL/TRIO domain"/>
    <property type="match status" value="1"/>
</dbReference>
<dbReference type="PANTHER" id="PTHR23324:SF83">
    <property type="entry name" value="SEC14-LIKE PROTEIN 2"/>
    <property type="match status" value="1"/>
</dbReference>
<gene>
    <name evidence="2" type="ORF">ODALV1_LOCUS9890</name>
</gene>
<dbReference type="InterPro" id="IPR051064">
    <property type="entry name" value="SEC14/CRAL-TRIO_domain"/>
</dbReference>
<organism evidence="2 3">
    <name type="scientific">Orchesella dallaii</name>
    <dbReference type="NCBI Taxonomy" id="48710"/>
    <lineage>
        <taxon>Eukaryota</taxon>
        <taxon>Metazoa</taxon>
        <taxon>Ecdysozoa</taxon>
        <taxon>Arthropoda</taxon>
        <taxon>Hexapoda</taxon>
        <taxon>Collembola</taxon>
        <taxon>Entomobryomorpha</taxon>
        <taxon>Entomobryoidea</taxon>
        <taxon>Orchesellidae</taxon>
        <taxon>Orchesellinae</taxon>
        <taxon>Orchesella</taxon>
    </lineage>
</organism>
<dbReference type="PROSITE" id="PS50191">
    <property type="entry name" value="CRAL_TRIO"/>
    <property type="match status" value="1"/>
</dbReference>
<dbReference type="Gene3D" id="3.40.525.10">
    <property type="entry name" value="CRAL-TRIO lipid binding domain"/>
    <property type="match status" value="1"/>
</dbReference>
<evidence type="ECO:0000313" key="2">
    <source>
        <dbReference type="EMBL" id="CAL8098304.1"/>
    </source>
</evidence>
<reference evidence="2 3" key="1">
    <citation type="submission" date="2024-08" db="EMBL/GenBank/DDBJ databases">
        <authorList>
            <person name="Cucini C."/>
            <person name="Frati F."/>
        </authorList>
    </citation>
    <scope>NUCLEOTIDE SEQUENCE [LARGE SCALE GENOMIC DNA]</scope>
</reference>
<feature type="domain" description="CRAL-TRIO" evidence="1">
    <location>
        <begin position="5"/>
        <end position="182"/>
    </location>
</feature>
<dbReference type="EMBL" id="CAXLJM020000030">
    <property type="protein sequence ID" value="CAL8098304.1"/>
    <property type="molecule type" value="Genomic_DNA"/>
</dbReference>
<dbReference type="InterPro" id="IPR036865">
    <property type="entry name" value="CRAL-TRIO_dom_sf"/>
</dbReference>
<evidence type="ECO:0000313" key="3">
    <source>
        <dbReference type="Proteomes" id="UP001642540"/>
    </source>
</evidence>
<dbReference type="InterPro" id="IPR001251">
    <property type="entry name" value="CRAL-TRIO_dom"/>
</dbReference>
<protein>
    <recommendedName>
        <fullName evidence="1">CRAL-TRIO domain-containing protein</fullName>
    </recommendedName>
</protein>
<comment type="caution">
    <text evidence="2">The sequence shown here is derived from an EMBL/GenBank/DDBJ whole genome shotgun (WGS) entry which is preliminary data.</text>
</comment>
<dbReference type="Pfam" id="PF00650">
    <property type="entry name" value="CRAL_TRIO"/>
    <property type="match status" value="1"/>
</dbReference>
<name>A0ABP1QFW5_9HEXA</name>